<dbReference type="Pfam" id="PF17846">
    <property type="entry name" value="XRN_M"/>
    <property type="match status" value="1"/>
</dbReference>
<dbReference type="GO" id="GO:0003723">
    <property type="term" value="F:RNA binding"/>
    <property type="evidence" value="ECO:0007669"/>
    <property type="project" value="UniProtKB-KW"/>
</dbReference>
<feature type="compositionally biased region" description="Basic and acidic residues" evidence="9">
    <location>
        <begin position="1730"/>
        <end position="1747"/>
    </location>
</feature>
<dbReference type="Pfam" id="PF03159">
    <property type="entry name" value="XRN_N"/>
    <property type="match status" value="1"/>
</dbReference>
<evidence type="ECO:0000256" key="1">
    <source>
        <dbReference type="ARBA" id="ARBA00004496"/>
    </source>
</evidence>
<feature type="compositionally biased region" description="Polar residues" evidence="9">
    <location>
        <begin position="1193"/>
        <end position="1207"/>
    </location>
</feature>
<feature type="region of interest" description="Disordered" evidence="9">
    <location>
        <begin position="399"/>
        <end position="433"/>
    </location>
</feature>
<feature type="compositionally biased region" description="Basic and acidic residues" evidence="9">
    <location>
        <begin position="1379"/>
        <end position="1389"/>
    </location>
</feature>
<reference evidence="15" key="1">
    <citation type="journal article" date="2012" name="Nature">
        <title>The oyster genome reveals stress adaptation and complexity of shell formation.</title>
        <authorList>
            <person name="Zhang G."/>
            <person name="Fang X."/>
            <person name="Guo X."/>
            <person name="Li L."/>
            <person name="Luo R."/>
            <person name="Xu F."/>
            <person name="Yang P."/>
            <person name="Zhang L."/>
            <person name="Wang X."/>
            <person name="Qi H."/>
            <person name="Xiong Z."/>
            <person name="Que H."/>
            <person name="Xie Y."/>
            <person name="Holland P.W."/>
            <person name="Paps J."/>
            <person name="Zhu Y."/>
            <person name="Wu F."/>
            <person name="Chen Y."/>
            <person name="Wang J."/>
            <person name="Peng C."/>
            <person name="Meng J."/>
            <person name="Yang L."/>
            <person name="Liu J."/>
            <person name="Wen B."/>
            <person name="Zhang N."/>
            <person name="Huang Z."/>
            <person name="Zhu Q."/>
            <person name="Feng Y."/>
            <person name="Mount A."/>
            <person name="Hedgecock D."/>
            <person name="Xu Z."/>
            <person name="Liu Y."/>
            <person name="Domazet-Loso T."/>
            <person name="Du Y."/>
            <person name="Sun X."/>
            <person name="Zhang S."/>
            <person name="Liu B."/>
            <person name="Cheng P."/>
            <person name="Jiang X."/>
            <person name="Li J."/>
            <person name="Fan D."/>
            <person name="Wang W."/>
            <person name="Fu W."/>
            <person name="Wang T."/>
            <person name="Wang B."/>
            <person name="Zhang J."/>
            <person name="Peng Z."/>
            <person name="Li Y."/>
            <person name="Li N."/>
            <person name="Wang J."/>
            <person name="Chen M."/>
            <person name="He Y."/>
            <person name="Tan F."/>
            <person name="Song X."/>
            <person name="Zheng Q."/>
            <person name="Huang R."/>
            <person name="Yang H."/>
            <person name="Du X."/>
            <person name="Chen L."/>
            <person name="Yang M."/>
            <person name="Gaffney P.M."/>
            <person name="Wang S."/>
            <person name="Luo L."/>
            <person name="She Z."/>
            <person name="Ming Y."/>
            <person name="Huang W."/>
            <person name="Zhang S."/>
            <person name="Huang B."/>
            <person name="Zhang Y."/>
            <person name="Qu T."/>
            <person name="Ni P."/>
            <person name="Miao G."/>
            <person name="Wang J."/>
            <person name="Wang Q."/>
            <person name="Steinberg C.E."/>
            <person name="Wang H."/>
            <person name="Li N."/>
            <person name="Qian L."/>
            <person name="Zhang G."/>
            <person name="Li Y."/>
            <person name="Yang H."/>
            <person name="Liu X."/>
            <person name="Wang J."/>
            <person name="Yin Y."/>
            <person name="Wang J."/>
        </authorList>
    </citation>
    <scope>NUCLEOTIDE SEQUENCE [LARGE SCALE GENOMIC DNA]</scope>
    <source>
        <strain evidence="15">05x7-T-G4-1.051#20</strain>
    </source>
</reference>
<feature type="compositionally biased region" description="Basic and acidic residues" evidence="9">
    <location>
        <begin position="104"/>
        <end position="122"/>
    </location>
</feature>
<dbReference type="CDD" id="cd18673">
    <property type="entry name" value="PIN_XRN1-2-like"/>
    <property type="match status" value="1"/>
</dbReference>
<dbReference type="Gene3D" id="2.170.260.40">
    <property type="match status" value="1"/>
</dbReference>
<feature type="compositionally biased region" description="Basic and acidic residues" evidence="9">
    <location>
        <begin position="1251"/>
        <end position="1266"/>
    </location>
</feature>
<evidence type="ECO:0000256" key="6">
    <source>
        <dbReference type="ARBA" id="ARBA00022884"/>
    </source>
</evidence>
<evidence type="ECO:0000256" key="4">
    <source>
        <dbReference type="ARBA" id="ARBA00022801"/>
    </source>
</evidence>
<dbReference type="InterPro" id="IPR047007">
    <property type="entry name" value="XRN1_D1_sf"/>
</dbReference>
<feature type="compositionally biased region" description="Basic and acidic residues" evidence="9">
    <location>
        <begin position="1303"/>
        <end position="1316"/>
    </location>
</feature>
<dbReference type="InterPro" id="IPR047008">
    <property type="entry name" value="XRN1_SH3_sf"/>
</dbReference>
<evidence type="ECO:0000259" key="12">
    <source>
        <dbReference type="Pfam" id="PF18129"/>
    </source>
</evidence>
<evidence type="ECO:0000259" key="14">
    <source>
        <dbReference type="Pfam" id="PF18334"/>
    </source>
</evidence>
<dbReference type="GO" id="GO:0005634">
    <property type="term" value="C:nucleus"/>
    <property type="evidence" value="ECO:0007669"/>
    <property type="project" value="TreeGrafter"/>
</dbReference>
<proteinExistence type="inferred from homology"/>
<feature type="domain" description="5'-3' exoribonuclease 1 D1" evidence="13">
    <location>
        <begin position="654"/>
        <end position="850"/>
    </location>
</feature>
<comment type="subcellular location">
    <subcellularLocation>
        <location evidence="1">Cytoplasm</location>
    </subcellularLocation>
</comment>
<dbReference type="InterPro" id="IPR041385">
    <property type="entry name" value="SH3_12"/>
</dbReference>
<feature type="domain" description="5'-3' exoribonuclease 1 SH3-like" evidence="12">
    <location>
        <begin position="1108"/>
        <end position="1177"/>
    </location>
</feature>
<protein>
    <recommendedName>
        <fullName evidence="8">5'-3' exoribonuclease 1</fullName>
    </recommendedName>
</protein>
<evidence type="ECO:0000256" key="2">
    <source>
        <dbReference type="ARBA" id="ARBA00022490"/>
    </source>
</evidence>
<dbReference type="FunFam" id="3.40.50.12390:FF:000002">
    <property type="entry name" value="5'-3' exoribonuclease 1"/>
    <property type="match status" value="1"/>
</dbReference>
<keyword evidence="2" id="KW-0963">Cytoplasm</keyword>
<dbReference type="GO" id="GO:0005737">
    <property type="term" value="C:cytoplasm"/>
    <property type="evidence" value="ECO:0007669"/>
    <property type="project" value="UniProtKB-SubCell"/>
</dbReference>
<feature type="compositionally biased region" description="Polar residues" evidence="9">
    <location>
        <begin position="1521"/>
        <end position="1535"/>
    </location>
</feature>
<dbReference type="HOGENOM" id="CLU_001581_3_0_1"/>
<dbReference type="FunFam" id="1.25.40.1050:FF:000001">
    <property type="entry name" value="5'-3' exoribonuclease 1"/>
    <property type="match status" value="1"/>
</dbReference>
<evidence type="ECO:0000256" key="7">
    <source>
        <dbReference type="ARBA" id="ARBA00038299"/>
    </source>
</evidence>
<dbReference type="InterPro" id="IPR027073">
    <property type="entry name" value="5_3_exoribonuclease"/>
</dbReference>
<feature type="domain" description="Xrn1 helical" evidence="11">
    <location>
        <begin position="275"/>
        <end position="604"/>
    </location>
</feature>
<dbReference type="GO" id="GO:0000956">
    <property type="term" value="P:nuclear-transcribed mRNA catabolic process"/>
    <property type="evidence" value="ECO:0007669"/>
    <property type="project" value="TreeGrafter"/>
</dbReference>
<comment type="similarity">
    <text evidence="7">Belongs to the 5'-3' exonuclease family.</text>
</comment>
<feature type="compositionally biased region" description="Basic and acidic residues" evidence="9">
    <location>
        <begin position="1323"/>
        <end position="1338"/>
    </location>
</feature>
<feature type="region of interest" description="Disordered" evidence="9">
    <location>
        <begin position="96"/>
        <end position="122"/>
    </location>
</feature>
<feature type="domain" description="Exoribonuclease Xrn1 D2/D3" evidence="14">
    <location>
        <begin position="855"/>
        <end position="1083"/>
    </location>
</feature>
<dbReference type="EMBL" id="JH817550">
    <property type="protein sequence ID" value="EKC38214.1"/>
    <property type="molecule type" value="Genomic_DNA"/>
</dbReference>
<feature type="domain" description="Xrn1 N-terminal" evidence="10">
    <location>
        <begin position="1"/>
        <end position="227"/>
    </location>
</feature>
<dbReference type="PANTHER" id="PTHR12341:SF7">
    <property type="entry name" value="5'-3' EXORIBONUCLEASE 1"/>
    <property type="match status" value="1"/>
</dbReference>
<dbReference type="Pfam" id="PF18332">
    <property type="entry name" value="XRN1_D1"/>
    <property type="match status" value="1"/>
</dbReference>
<feature type="compositionally biased region" description="Polar residues" evidence="9">
    <location>
        <begin position="1700"/>
        <end position="1727"/>
    </location>
</feature>
<evidence type="ECO:0000256" key="8">
    <source>
        <dbReference type="ARBA" id="ARBA00067318"/>
    </source>
</evidence>
<dbReference type="Gene3D" id="3.40.50.12390">
    <property type="match status" value="2"/>
</dbReference>
<feature type="region of interest" description="Disordered" evidence="9">
    <location>
        <begin position="1665"/>
        <end position="1857"/>
    </location>
</feature>
<feature type="compositionally biased region" description="Polar residues" evidence="9">
    <location>
        <begin position="1436"/>
        <end position="1472"/>
    </location>
</feature>
<dbReference type="InterPro" id="IPR041106">
    <property type="entry name" value="XRN1_D2_D3"/>
</dbReference>
<keyword evidence="6" id="KW-0694">RNA-binding</keyword>
<keyword evidence="5" id="KW-0269">Exonuclease</keyword>
<evidence type="ECO:0000256" key="9">
    <source>
        <dbReference type="SAM" id="MobiDB-lite"/>
    </source>
</evidence>
<evidence type="ECO:0000256" key="5">
    <source>
        <dbReference type="ARBA" id="ARBA00022839"/>
    </source>
</evidence>
<dbReference type="GO" id="GO:0004534">
    <property type="term" value="F:5'-3' RNA exonuclease activity"/>
    <property type="evidence" value="ECO:0007669"/>
    <property type="project" value="TreeGrafter"/>
</dbReference>
<feature type="region of interest" description="Disordered" evidence="9">
    <location>
        <begin position="1184"/>
        <end position="1473"/>
    </location>
</feature>
<dbReference type="InterPro" id="IPR004859">
    <property type="entry name" value="Xrn1_N"/>
</dbReference>
<organism evidence="15">
    <name type="scientific">Magallana gigas</name>
    <name type="common">Pacific oyster</name>
    <name type="synonym">Crassostrea gigas</name>
    <dbReference type="NCBI Taxonomy" id="29159"/>
    <lineage>
        <taxon>Eukaryota</taxon>
        <taxon>Metazoa</taxon>
        <taxon>Spiralia</taxon>
        <taxon>Lophotrochozoa</taxon>
        <taxon>Mollusca</taxon>
        <taxon>Bivalvia</taxon>
        <taxon>Autobranchia</taxon>
        <taxon>Pteriomorphia</taxon>
        <taxon>Ostreida</taxon>
        <taxon>Ostreoidea</taxon>
        <taxon>Ostreidae</taxon>
        <taxon>Magallana</taxon>
    </lineage>
</organism>
<gene>
    <name evidence="15" type="ORF">CGI_10025710</name>
</gene>
<accession>K1R3Z4</accession>
<dbReference type="Gene3D" id="2.30.30.750">
    <property type="match status" value="1"/>
</dbReference>
<keyword evidence="4" id="KW-0378">Hydrolase</keyword>
<feature type="compositionally biased region" description="Acidic residues" evidence="9">
    <location>
        <begin position="416"/>
        <end position="433"/>
    </location>
</feature>
<dbReference type="GO" id="GO:0016075">
    <property type="term" value="P:rRNA catabolic process"/>
    <property type="evidence" value="ECO:0007669"/>
    <property type="project" value="TreeGrafter"/>
</dbReference>
<dbReference type="PANTHER" id="PTHR12341">
    <property type="entry name" value="5'-&gt;3' EXORIBONUCLEASE"/>
    <property type="match status" value="1"/>
</dbReference>
<dbReference type="InParanoid" id="K1R3Z4"/>
<feature type="compositionally biased region" description="Low complexity" evidence="9">
    <location>
        <begin position="1208"/>
        <end position="1226"/>
    </location>
</feature>
<sequence length="1857" mass="211914">MGVPKFYRWVSERYPCLSETVKEYQIPEFDNLYLDMNGIIHVCSHPEDDNPHFRITEEKIFKDIFHYLEFLFRMIKPRKVFFMAIDGVAPRAKMNQQRGRRFRSAREAEALERKARESGETLPTEKRFDSNCITPGTEFMVKLHEQLKYFVTSKISSDPLWHGVDVYLSGHETPGEGEHKVMDFIRCQKSKPDYDANTRHCLYGLDADLMMLGLATHEPHFSLLREEVRFGGKKDRNKRPATPEETTFHLLHLSLFREYLDFEFSFLKDKLPFGYSLENIIDDWILMGFLVGNDFIPHLPHLHIQHDALPLLWKTYMTILPECGGYMNEGGHLNLERFDRYMKELAKFDLDKFSEVFTDLKWFEGKTAERSEKEQMEGNSRKNKKDNLNQFLLLESLDNSEVEGQPSENQEKAQLDEDTEDLAEEEDEDSDTFDEEFRLHKRNYYMTKLEYEDVDKQVLRDQCEEYVRAIQWILLYYFEGVPSWSWFYPHHYAPFISDVTDFKDMEIKFEMGSPFLPFQQLMAVLPAASKELLPEPYQKLMTQDISPVIDFYPVDFQTDLNGKQQEWEAVVLIPFIDEARLLEAMKSVENQLSPSEKKRNAHGPCLLYDYTPDTLEPCTSTLPGVFQDIINNHARLRELGVDAFRVDPDKMVKGLMPQVRLDVYFPGFPTLKHIPHKAFLKKEGVKVFQMNSRNENMMLEILEDPDKPVDIEDVAETLLGNTTYVGWPHLFEAKVVQVSNDTDRYVLVEAHQKGGEGPKVKEIVKEVLNNSECNIWQKEVSSIKERYHDRLGVVIGNTSVLLKALPMNGRTFVCGSHGVITLQKQFSQNPVPFVYQATVKDISVHDPSFCQYKTLSELFPVGEVAFMLGWPHYGCQGEVLDVEEGESPRVRINVTTLEEPNLAKFNDTERYNQQYYTSFQAAQWLGIGSHFLSRITGCIFIKPGSRANPKDAHMVNIGLNLKFTKKCEEIPGYTRLTPEGWLYSQKASDTVLEYLEKFPELWDIVANMDREKNDVIYEEDIFKNLRETMENVVEYVKSLPCSQIKPQKVGANVLDEGVVQAIQKEAQTINERNKKKMNVKKVKMQVKPYLLYKPLIIQGGVVPDPTVQYEMFDRVVNVRTGYSVPFGLRGTVVGIQKGEKDADAIYDIIFDEEFPGGIVIRGSSERGYRLQSAAMINITHGCRKNGAAKDQRSQTAQEQQRGGQFQNSKSYSGGQYQQRQQSYPSGNQSRGFNSYADASRGSQGSYSSLKNRNDNSRNQDYDKEWGYNKGQRNSQWERGYSGDYQANINYDGFNNRGHSSEGSWRRGENDNGDSWRRGQNGGRDVRQQQKEENRRENQIKSQQNKSQSKERDVDLRQQSFDGSDSVKPTFVTPKVTQQAKKDDSSRKSIPDGQSEFANMWKELQSSSTSSKPKETTKPITLDQAAAALDKVPSPQAPQSGADQKPPSTTLEQLFNQAKSAQEQTAKENSPNAEDTAAALKQMLKIGSDQENTNSPSKPNTNKDFMRQLSVQELFDGAKQLPPTTQLAPGQSPQGQDKQRQRAPDHQEAGQRNHPSQPPQGHRRNPVQDLAAWCRSLGKPEPRYDFVGQPGAYSCIVTLIPDGARFQGSQMRNQQEAIENAAAITLLQIGGQQMNAQMGLPGMRQLASPNSAFKPVPQMLPPYNIGPNMRLPRHHGPPMQQFYVPPQHRNFRPPPAYYNGPNKQNPGNYQGPNHPNQQGQWRPQSGGHNSKHGDRAANPEDRKSDLDPHSNPFVPLQVTRQQKTPNKRKESDPGQETSERTGSERVENKRESGTHENTSAGSKKRDLNQAANQLGPDAKSVTKGNANQKNSEKSPHKAQGGHNKRRSRIAANLNFGAS</sequence>
<evidence type="ECO:0000313" key="15">
    <source>
        <dbReference type="EMBL" id="EKC38214.1"/>
    </source>
</evidence>
<keyword evidence="3" id="KW-0540">Nuclease</keyword>
<feature type="compositionally biased region" description="Basic and acidic residues" evidence="9">
    <location>
        <begin position="1536"/>
        <end position="1550"/>
    </location>
</feature>
<dbReference type="Pfam" id="PF18334">
    <property type="entry name" value="XRN1_D2_D3"/>
    <property type="match status" value="1"/>
</dbReference>
<evidence type="ECO:0000259" key="10">
    <source>
        <dbReference type="Pfam" id="PF03159"/>
    </source>
</evidence>
<dbReference type="InterPro" id="IPR040992">
    <property type="entry name" value="XRN1_D1"/>
</dbReference>
<evidence type="ECO:0000256" key="3">
    <source>
        <dbReference type="ARBA" id="ARBA00022722"/>
    </source>
</evidence>
<dbReference type="InterPro" id="IPR041412">
    <property type="entry name" value="Xrn1_helical"/>
</dbReference>
<dbReference type="Gene3D" id="1.25.40.1050">
    <property type="match status" value="1"/>
</dbReference>
<dbReference type="SUPFAM" id="SSF54768">
    <property type="entry name" value="dsRNA-binding domain-like"/>
    <property type="match status" value="1"/>
</dbReference>
<feature type="region of interest" description="Disordered" evidence="9">
    <location>
        <begin position="1520"/>
        <end position="1565"/>
    </location>
</feature>
<dbReference type="Pfam" id="PF18129">
    <property type="entry name" value="SH3_12"/>
    <property type="match status" value="1"/>
</dbReference>
<evidence type="ECO:0000259" key="13">
    <source>
        <dbReference type="Pfam" id="PF18332"/>
    </source>
</evidence>
<evidence type="ECO:0000259" key="11">
    <source>
        <dbReference type="Pfam" id="PF17846"/>
    </source>
</evidence>
<feature type="compositionally biased region" description="Basic and acidic residues" evidence="9">
    <location>
        <begin position="1766"/>
        <end position="1793"/>
    </location>
</feature>
<dbReference type="FunCoup" id="K1R3Z4">
    <property type="interactions" value="1072"/>
</dbReference>
<feature type="compositionally biased region" description="Polar residues" evidence="9">
    <location>
        <begin position="1240"/>
        <end position="1250"/>
    </location>
</feature>
<name>K1R3Z4_MAGGI</name>